<keyword evidence="2" id="KW-1185">Reference proteome</keyword>
<dbReference type="Proteomes" id="UP001203410">
    <property type="component" value="Unassembled WGS sequence"/>
</dbReference>
<evidence type="ECO:0000313" key="1">
    <source>
        <dbReference type="EMBL" id="MCL6697591.1"/>
    </source>
</evidence>
<proteinExistence type="predicted"/>
<sequence>MDRIRQIAIRSRTGRSQQGAAVGMISTTFRIDPRELRLGGAHRRPVDCLIDRHSYILLTLDKVLASEP</sequence>
<dbReference type="EMBL" id="JAMGBA010000001">
    <property type="protein sequence ID" value="MCL6697591.1"/>
    <property type="molecule type" value="Genomic_DNA"/>
</dbReference>
<reference evidence="1 2" key="1">
    <citation type="submission" date="2022-05" db="EMBL/GenBank/DDBJ databases">
        <authorList>
            <person name="Jo J.-H."/>
            <person name="Im W.-T."/>
        </authorList>
    </citation>
    <scope>NUCLEOTIDE SEQUENCE [LARGE SCALE GENOMIC DNA]</scope>
    <source>
        <strain evidence="1 2">NSE70-1</strain>
    </source>
</reference>
<evidence type="ECO:0000313" key="2">
    <source>
        <dbReference type="Proteomes" id="UP001203410"/>
    </source>
</evidence>
<comment type="caution">
    <text evidence="1">The sequence shown here is derived from an EMBL/GenBank/DDBJ whole genome shotgun (WGS) entry which is preliminary data.</text>
</comment>
<accession>A0ABT0RRW5</accession>
<name>A0ABT0RRW5_9SPHN</name>
<gene>
    <name evidence="1" type="ORF">LZ496_02165</name>
</gene>
<dbReference type="RefSeq" id="WP_249902952.1">
    <property type="nucleotide sequence ID" value="NZ_JAMGBA010000001.1"/>
</dbReference>
<protein>
    <submittedName>
        <fullName evidence="1">Uncharacterized protein</fullName>
    </submittedName>
</protein>
<organism evidence="1 2">
    <name type="scientific">Sphingomonas caseinilyticus</name>
    <dbReference type="NCBI Taxonomy" id="2908205"/>
    <lineage>
        <taxon>Bacteria</taxon>
        <taxon>Pseudomonadati</taxon>
        <taxon>Pseudomonadota</taxon>
        <taxon>Alphaproteobacteria</taxon>
        <taxon>Sphingomonadales</taxon>
        <taxon>Sphingomonadaceae</taxon>
        <taxon>Sphingomonas</taxon>
    </lineage>
</organism>